<organism evidence="10">
    <name type="scientific">uncultured Desulfobacterium sp</name>
    <dbReference type="NCBI Taxonomy" id="201089"/>
    <lineage>
        <taxon>Bacteria</taxon>
        <taxon>Pseudomonadati</taxon>
        <taxon>Thermodesulfobacteriota</taxon>
        <taxon>Desulfobacteria</taxon>
        <taxon>Desulfobacterales</taxon>
        <taxon>Desulfobacteriaceae</taxon>
        <taxon>Desulfobacterium</taxon>
        <taxon>environmental samples</taxon>
    </lineage>
</organism>
<comment type="subcellular location">
    <subcellularLocation>
        <location evidence="1">Cell inner membrane</location>
        <topology evidence="1">Single-pass membrane protein</topology>
    </subcellularLocation>
</comment>
<evidence type="ECO:0000256" key="7">
    <source>
        <dbReference type="ARBA" id="ARBA00022989"/>
    </source>
</evidence>
<evidence type="ECO:0000256" key="4">
    <source>
        <dbReference type="ARBA" id="ARBA00022481"/>
    </source>
</evidence>
<dbReference type="GO" id="GO:0015627">
    <property type="term" value="C:type II protein secretion system complex"/>
    <property type="evidence" value="ECO:0007669"/>
    <property type="project" value="InterPro"/>
</dbReference>
<protein>
    <submittedName>
        <fullName evidence="10">Putative PilV</fullName>
    </submittedName>
</protein>
<dbReference type="PANTHER" id="PTHR38779">
    <property type="entry name" value="TYPE II SECRETION SYSTEM PROTEIN I-RELATED"/>
    <property type="match status" value="1"/>
</dbReference>
<dbReference type="InterPro" id="IPR012902">
    <property type="entry name" value="N_methyl_site"/>
</dbReference>
<evidence type="ECO:0000256" key="5">
    <source>
        <dbReference type="ARBA" id="ARBA00022519"/>
    </source>
</evidence>
<evidence type="ECO:0000256" key="3">
    <source>
        <dbReference type="ARBA" id="ARBA00022475"/>
    </source>
</evidence>
<evidence type="ECO:0000256" key="1">
    <source>
        <dbReference type="ARBA" id="ARBA00004377"/>
    </source>
</evidence>
<keyword evidence="4" id="KW-0488">Methylation</keyword>
<dbReference type="AlphaFoldDB" id="A0A445N3N6"/>
<comment type="similarity">
    <text evidence="2">Belongs to the GSP I family.</text>
</comment>
<dbReference type="InterPro" id="IPR010052">
    <property type="entry name" value="T2SS_protein-GspI"/>
</dbReference>
<gene>
    <name evidence="10" type="ORF">PITCH_A880038</name>
</gene>
<dbReference type="GO" id="GO:0015628">
    <property type="term" value="P:protein secretion by the type II secretion system"/>
    <property type="evidence" value="ECO:0007669"/>
    <property type="project" value="InterPro"/>
</dbReference>
<dbReference type="PANTHER" id="PTHR38779:SF2">
    <property type="entry name" value="TYPE II SECRETION SYSTEM PROTEIN I-RELATED"/>
    <property type="match status" value="1"/>
</dbReference>
<evidence type="ECO:0000256" key="9">
    <source>
        <dbReference type="SAM" id="Phobius"/>
    </source>
</evidence>
<sequence>MKYGPKLKNTEAGFTLVEIMIAVCIFSVGLLAIASMQMSGTQGTARARCNTEATVWASDRVEKLISLPYDHADLTNGAHGPVTEDRYTINWTVADNLLMNNIKTITVSVTWDDNSMDRTVSFTYYKADI</sequence>
<accession>A0A445N3N6</accession>
<dbReference type="GO" id="GO:0005886">
    <property type="term" value="C:plasma membrane"/>
    <property type="evidence" value="ECO:0007669"/>
    <property type="project" value="UniProtKB-SubCell"/>
</dbReference>
<keyword evidence="3" id="KW-1003">Cell membrane</keyword>
<dbReference type="NCBIfam" id="TIGR02532">
    <property type="entry name" value="IV_pilin_GFxxxE"/>
    <property type="match status" value="1"/>
</dbReference>
<dbReference type="Gene3D" id="3.30.700.10">
    <property type="entry name" value="Glycoprotein, Type 4 Pilin"/>
    <property type="match status" value="1"/>
</dbReference>
<dbReference type="Pfam" id="PF07963">
    <property type="entry name" value="N_methyl"/>
    <property type="match status" value="1"/>
</dbReference>
<keyword evidence="7 9" id="KW-1133">Transmembrane helix</keyword>
<evidence type="ECO:0000313" key="10">
    <source>
        <dbReference type="EMBL" id="SPD76286.1"/>
    </source>
</evidence>
<keyword evidence="8 9" id="KW-0472">Membrane</keyword>
<keyword evidence="6 9" id="KW-0812">Transmembrane</keyword>
<keyword evidence="5" id="KW-0997">Cell inner membrane</keyword>
<proteinExistence type="inferred from homology"/>
<dbReference type="EMBL" id="OJIN01000234">
    <property type="protein sequence ID" value="SPD76286.1"/>
    <property type="molecule type" value="Genomic_DNA"/>
</dbReference>
<evidence type="ECO:0000256" key="8">
    <source>
        <dbReference type="ARBA" id="ARBA00023136"/>
    </source>
</evidence>
<reference evidence="10" key="1">
    <citation type="submission" date="2018-01" db="EMBL/GenBank/DDBJ databases">
        <authorList>
            <person name="Regsiter A."/>
            <person name="William W."/>
        </authorList>
    </citation>
    <scope>NUCLEOTIDE SEQUENCE</scope>
    <source>
        <strain evidence="10">TRIP AH-1</strain>
    </source>
</reference>
<name>A0A445N3N6_9BACT</name>
<evidence type="ECO:0000256" key="6">
    <source>
        <dbReference type="ARBA" id="ARBA00022692"/>
    </source>
</evidence>
<evidence type="ECO:0000256" key="2">
    <source>
        <dbReference type="ARBA" id="ARBA00008358"/>
    </source>
</evidence>
<feature type="transmembrane region" description="Helical" evidence="9">
    <location>
        <begin position="12"/>
        <end position="34"/>
    </location>
</feature>